<dbReference type="Pfam" id="PF13490">
    <property type="entry name" value="zf-HC2"/>
    <property type="match status" value="1"/>
</dbReference>
<dbReference type="InterPro" id="IPR027383">
    <property type="entry name" value="Znf_put"/>
</dbReference>
<dbReference type="EMBL" id="DTGT01000247">
    <property type="protein sequence ID" value="HGH61215.1"/>
    <property type="molecule type" value="Genomic_DNA"/>
</dbReference>
<evidence type="ECO:0000313" key="2">
    <source>
        <dbReference type="EMBL" id="HGH61215.1"/>
    </source>
</evidence>
<protein>
    <submittedName>
        <fullName evidence="2">Zf-HC2 domain-containing protein</fullName>
    </submittedName>
</protein>
<feature type="domain" description="Putative zinc-finger" evidence="1">
    <location>
        <begin position="5"/>
        <end position="38"/>
    </location>
</feature>
<dbReference type="AlphaFoldDB" id="A0A7C4EXN1"/>
<name>A0A7C4EXN1_9BACT</name>
<accession>A0A7C4EXN1</accession>
<comment type="caution">
    <text evidence="2">The sequence shown here is derived from an EMBL/GenBank/DDBJ whole genome shotgun (WGS) entry which is preliminary data.</text>
</comment>
<proteinExistence type="predicted"/>
<organism evidence="2">
    <name type="scientific">Desulfomonile tiedjei</name>
    <dbReference type="NCBI Taxonomy" id="2358"/>
    <lineage>
        <taxon>Bacteria</taxon>
        <taxon>Pseudomonadati</taxon>
        <taxon>Thermodesulfobacteriota</taxon>
        <taxon>Desulfomonilia</taxon>
        <taxon>Desulfomonilales</taxon>
        <taxon>Desulfomonilaceae</taxon>
        <taxon>Desulfomonile</taxon>
    </lineage>
</organism>
<sequence>MKDQCREFCKKLSDYLDGQLDENICTLLEKHLEECPPCGLMYESLKTAVELCRKGINDDIPEEMSRELKAFLRTHCKGS</sequence>
<evidence type="ECO:0000259" key="1">
    <source>
        <dbReference type="Pfam" id="PF13490"/>
    </source>
</evidence>
<dbReference type="Gene3D" id="1.10.10.1320">
    <property type="entry name" value="Anti-sigma factor, zinc-finger domain"/>
    <property type="match status" value="1"/>
</dbReference>
<reference evidence="2" key="1">
    <citation type="journal article" date="2020" name="mSystems">
        <title>Genome- and Community-Level Interaction Insights into Carbon Utilization and Element Cycling Functions of Hydrothermarchaeota in Hydrothermal Sediment.</title>
        <authorList>
            <person name="Zhou Z."/>
            <person name="Liu Y."/>
            <person name="Xu W."/>
            <person name="Pan J."/>
            <person name="Luo Z.H."/>
            <person name="Li M."/>
        </authorList>
    </citation>
    <scope>NUCLEOTIDE SEQUENCE [LARGE SCALE GENOMIC DNA]</scope>
    <source>
        <strain evidence="2">SpSt-769</strain>
    </source>
</reference>
<gene>
    <name evidence="2" type="ORF">ENV54_07955</name>
</gene>
<dbReference type="InterPro" id="IPR041916">
    <property type="entry name" value="Anti_sigma_zinc_sf"/>
</dbReference>